<accession>A0A815C369</accession>
<reference evidence="1" key="1">
    <citation type="submission" date="2021-02" db="EMBL/GenBank/DDBJ databases">
        <authorList>
            <person name="Nowell W R."/>
        </authorList>
    </citation>
    <scope>NUCLEOTIDE SEQUENCE</scope>
</reference>
<dbReference type="Proteomes" id="UP000663828">
    <property type="component" value="Unassembled WGS sequence"/>
</dbReference>
<protein>
    <submittedName>
        <fullName evidence="1">Uncharacterized protein</fullName>
    </submittedName>
</protein>
<dbReference type="EMBL" id="CAJNOR010002326">
    <property type="protein sequence ID" value="CAF1278578.1"/>
    <property type="molecule type" value="Genomic_DNA"/>
</dbReference>
<evidence type="ECO:0000313" key="1">
    <source>
        <dbReference type="EMBL" id="CAF1278578.1"/>
    </source>
</evidence>
<dbReference type="AlphaFoldDB" id="A0A815C369"/>
<name>A0A815C369_ADIRI</name>
<keyword evidence="2" id="KW-1185">Reference proteome</keyword>
<gene>
    <name evidence="1" type="ORF">XAT740_LOCUS27689</name>
</gene>
<evidence type="ECO:0000313" key="2">
    <source>
        <dbReference type="Proteomes" id="UP000663828"/>
    </source>
</evidence>
<proteinExistence type="predicted"/>
<comment type="caution">
    <text evidence="1">The sequence shown here is derived from an EMBL/GenBank/DDBJ whole genome shotgun (WGS) entry which is preliminary data.</text>
</comment>
<organism evidence="1 2">
    <name type="scientific">Adineta ricciae</name>
    <name type="common">Rotifer</name>
    <dbReference type="NCBI Taxonomy" id="249248"/>
    <lineage>
        <taxon>Eukaryota</taxon>
        <taxon>Metazoa</taxon>
        <taxon>Spiralia</taxon>
        <taxon>Gnathifera</taxon>
        <taxon>Rotifera</taxon>
        <taxon>Eurotatoria</taxon>
        <taxon>Bdelloidea</taxon>
        <taxon>Adinetida</taxon>
        <taxon>Adinetidae</taxon>
        <taxon>Adineta</taxon>
    </lineage>
</organism>
<sequence>MDISLLLCVQRCSPYFAATTVKEILEILRPQIYPPDSKFGDTIKMFQIFLPTNLPSDLHRQGFKFAYAFCVWNNYPFHWRLWPAEFFPILVRGLIRGQPEETVAYFMPTSCESIPKSIGTSIDDDEDLKLN</sequence>